<evidence type="ECO:0000313" key="2">
    <source>
        <dbReference type="EMBL" id="ALE92547.1"/>
    </source>
</evidence>
<dbReference type="PANTHER" id="PTHR43798:SF5">
    <property type="entry name" value="MONOACYLGLYCEROL LIPASE ABHD6"/>
    <property type="match status" value="1"/>
</dbReference>
<dbReference type="AlphaFoldDB" id="A0A0M4QMW2"/>
<organism evidence="2 3">
    <name type="scientific">Arthrobacter alpinus</name>
    <dbReference type="NCBI Taxonomy" id="656366"/>
    <lineage>
        <taxon>Bacteria</taxon>
        <taxon>Bacillati</taxon>
        <taxon>Actinomycetota</taxon>
        <taxon>Actinomycetes</taxon>
        <taxon>Micrococcales</taxon>
        <taxon>Micrococcaceae</taxon>
        <taxon>Arthrobacter</taxon>
    </lineage>
</organism>
<keyword evidence="2" id="KW-0378">Hydrolase</keyword>
<dbReference type="RefSeq" id="WP_062007078.1">
    <property type="nucleotide sequence ID" value="NZ_CP012677.1"/>
</dbReference>
<dbReference type="GO" id="GO:0016020">
    <property type="term" value="C:membrane"/>
    <property type="evidence" value="ECO:0007669"/>
    <property type="project" value="TreeGrafter"/>
</dbReference>
<dbReference type="KEGG" id="aaq:AOC05_09905"/>
<dbReference type="InterPro" id="IPR050266">
    <property type="entry name" value="AB_hydrolase_sf"/>
</dbReference>
<dbReference type="PATRIC" id="fig|656366.3.peg.2140"/>
<dbReference type="EMBL" id="CP012677">
    <property type="protein sequence ID" value="ALE92547.1"/>
    <property type="molecule type" value="Genomic_DNA"/>
</dbReference>
<evidence type="ECO:0000259" key="1">
    <source>
        <dbReference type="Pfam" id="PF00561"/>
    </source>
</evidence>
<evidence type="ECO:0000313" key="3">
    <source>
        <dbReference type="Proteomes" id="UP000062833"/>
    </source>
</evidence>
<gene>
    <name evidence="2" type="ORF">AOC05_09905</name>
</gene>
<dbReference type="InterPro" id="IPR000073">
    <property type="entry name" value="AB_hydrolase_1"/>
</dbReference>
<dbReference type="GO" id="GO:0047372">
    <property type="term" value="F:monoacylglycerol lipase activity"/>
    <property type="evidence" value="ECO:0007669"/>
    <property type="project" value="TreeGrafter"/>
</dbReference>
<reference evidence="3" key="1">
    <citation type="submission" date="2015-09" db="EMBL/GenBank/DDBJ databases">
        <title>Complete genome of Arthrobacter alpinus strain R3.8.</title>
        <authorList>
            <person name="See-Too W.S."/>
            <person name="Chan K.G."/>
        </authorList>
    </citation>
    <scope>NUCLEOTIDE SEQUENCE [LARGE SCALE GENOMIC DNA]</scope>
    <source>
        <strain evidence="3">R3.8</strain>
    </source>
</reference>
<dbReference type="GO" id="GO:0046464">
    <property type="term" value="P:acylglycerol catabolic process"/>
    <property type="evidence" value="ECO:0007669"/>
    <property type="project" value="TreeGrafter"/>
</dbReference>
<protein>
    <submittedName>
        <fullName evidence="2">Hydrolase</fullName>
    </submittedName>
</protein>
<dbReference type="PANTHER" id="PTHR43798">
    <property type="entry name" value="MONOACYLGLYCEROL LIPASE"/>
    <property type="match status" value="1"/>
</dbReference>
<dbReference type="Proteomes" id="UP000062833">
    <property type="component" value="Chromosome"/>
</dbReference>
<feature type="domain" description="AB hydrolase-1" evidence="1">
    <location>
        <begin position="37"/>
        <end position="171"/>
    </location>
</feature>
<dbReference type="InterPro" id="IPR029058">
    <property type="entry name" value="AB_hydrolase_fold"/>
</dbReference>
<proteinExistence type="predicted"/>
<dbReference type="Pfam" id="PF00561">
    <property type="entry name" value="Abhydrolase_1"/>
    <property type="match status" value="1"/>
</dbReference>
<name>A0A0M4QMW2_9MICC</name>
<accession>A0A0M4QMW2</accession>
<keyword evidence="3" id="KW-1185">Reference proteome</keyword>
<dbReference type="SUPFAM" id="SSF53474">
    <property type="entry name" value="alpha/beta-Hydrolases"/>
    <property type="match status" value="1"/>
</dbReference>
<dbReference type="Gene3D" id="3.40.50.1820">
    <property type="entry name" value="alpha/beta hydrolase"/>
    <property type="match status" value="1"/>
</dbReference>
<sequence length="272" mass="29042">MSPHGKHASAVPTHMIEGALPGLNVAAFDPDTAAALPPVFLIHGFASSIELNWVKSGWVSALNRAGRRVLSVDLPGHGKSTSPYDIDSYTPGKIRADLLQILIDQGVRPLRADDPTSGVDLVGYSLGSRLAWEFGATQAELVRKMVLGGPNPEDPLADFDLEAAQNFLNDGTPIADASTVWLLEMAQQIPSNDIFALLALVQAIKMEPFDPTDAVPKMPILLVAGELDERAKSMALLAELSGQAQQHIIPGRTHNNAVTSRDFKEAAIAFLG</sequence>